<evidence type="ECO:0000256" key="8">
    <source>
        <dbReference type="ARBA" id="ARBA00022840"/>
    </source>
</evidence>
<dbReference type="Proteomes" id="UP000193642">
    <property type="component" value="Unassembled WGS sequence"/>
</dbReference>
<evidence type="ECO:0000256" key="5">
    <source>
        <dbReference type="ARBA" id="ARBA00022723"/>
    </source>
</evidence>
<feature type="binding site" evidence="11">
    <location>
        <position position="215"/>
    </location>
    <ligand>
        <name>ATP</name>
        <dbReference type="ChEBI" id="CHEBI:30616"/>
    </ligand>
</feature>
<keyword evidence="8 13" id="KW-0067">ATP-binding</keyword>
<keyword evidence="17" id="KW-1185">Reference proteome</keyword>
<keyword evidence="4 13" id="KW-0808">Transferase</keyword>
<evidence type="ECO:0000256" key="6">
    <source>
        <dbReference type="ARBA" id="ARBA00022741"/>
    </source>
</evidence>
<feature type="binding site" evidence="11">
    <location>
        <position position="191"/>
    </location>
    <ligand>
        <name>ATP</name>
        <dbReference type="ChEBI" id="CHEBI:30616"/>
    </ligand>
</feature>
<keyword evidence="7 13" id="KW-0418">Kinase</keyword>
<reference evidence="16 17" key="1">
    <citation type="submission" date="2016-07" db="EMBL/GenBank/DDBJ databases">
        <title>Pervasive Adenine N6-methylation of Active Genes in Fungi.</title>
        <authorList>
            <consortium name="DOE Joint Genome Institute"/>
            <person name="Mondo S.J."/>
            <person name="Dannebaum R.O."/>
            <person name="Kuo R.C."/>
            <person name="Labutti K."/>
            <person name="Haridas S."/>
            <person name="Kuo A."/>
            <person name="Salamov A."/>
            <person name="Ahrendt S.R."/>
            <person name="Lipzen A."/>
            <person name="Sullivan W."/>
            <person name="Andreopoulos W.B."/>
            <person name="Clum A."/>
            <person name="Lindquist E."/>
            <person name="Daum C."/>
            <person name="Ramamoorthy G.K."/>
            <person name="Gryganskyi A."/>
            <person name="Culley D."/>
            <person name="Magnuson J.K."/>
            <person name="James T.Y."/>
            <person name="O'Malley M.A."/>
            <person name="Stajich J.E."/>
            <person name="Spatafora J.W."/>
            <person name="Visel A."/>
            <person name="Grigoriev I.V."/>
        </authorList>
    </citation>
    <scope>NUCLEOTIDE SEQUENCE [LARGE SCALE GENOMIC DNA]</scope>
    <source>
        <strain evidence="16 17">JEL800</strain>
    </source>
</reference>
<dbReference type="Pfam" id="PF00334">
    <property type="entry name" value="NDK"/>
    <property type="match status" value="1"/>
</dbReference>
<dbReference type="InterPro" id="IPR001564">
    <property type="entry name" value="Nucleoside_diP_kinase"/>
</dbReference>
<evidence type="ECO:0000256" key="10">
    <source>
        <dbReference type="ARBA" id="ARBA00023080"/>
    </source>
</evidence>
<comment type="catalytic activity">
    <reaction evidence="13">
        <text>a 2'-deoxyribonucleoside 5'-diphosphate + ATP = a 2'-deoxyribonucleoside 5'-triphosphate + ADP</text>
        <dbReference type="Rhea" id="RHEA:44640"/>
        <dbReference type="ChEBI" id="CHEBI:30616"/>
        <dbReference type="ChEBI" id="CHEBI:61560"/>
        <dbReference type="ChEBI" id="CHEBI:73316"/>
        <dbReference type="ChEBI" id="CHEBI:456216"/>
        <dbReference type="EC" id="2.7.4.6"/>
    </reaction>
</comment>
<evidence type="ECO:0000256" key="4">
    <source>
        <dbReference type="ARBA" id="ARBA00022679"/>
    </source>
</evidence>
<dbReference type="SMART" id="SM00562">
    <property type="entry name" value="NDK"/>
    <property type="match status" value="1"/>
</dbReference>
<dbReference type="SUPFAM" id="SSF54919">
    <property type="entry name" value="Nucleoside diphosphate kinase, NDK"/>
    <property type="match status" value="1"/>
</dbReference>
<organism evidence="16 17">
    <name type="scientific">Rhizoclosmatium globosum</name>
    <dbReference type="NCBI Taxonomy" id="329046"/>
    <lineage>
        <taxon>Eukaryota</taxon>
        <taxon>Fungi</taxon>
        <taxon>Fungi incertae sedis</taxon>
        <taxon>Chytridiomycota</taxon>
        <taxon>Chytridiomycota incertae sedis</taxon>
        <taxon>Chytridiomycetes</taxon>
        <taxon>Chytridiales</taxon>
        <taxon>Chytriomycetaceae</taxon>
        <taxon>Rhizoclosmatium</taxon>
    </lineage>
</organism>
<comment type="similarity">
    <text evidence="1 11 12">Belongs to the NDK family.</text>
</comment>
<keyword evidence="10" id="KW-0546">Nucleotide metabolism</keyword>
<dbReference type="PROSITE" id="PS00469">
    <property type="entry name" value="NDPK"/>
    <property type="match status" value="1"/>
</dbReference>
<keyword evidence="6 13" id="KW-0547">Nucleotide-binding</keyword>
<feature type="binding site" evidence="11">
    <location>
        <position position="114"/>
    </location>
    <ligand>
        <name>ATP</name>
        <dbReference type="ChEBI" id="CHEBI:30616"/>
    </ligand>
</feature>
<evidence type="ECO:0000256" key="7">
    <source>
        <dbReference type="ARBA" id="ARBA00022777"/>
    </source>
</evidence>
<dbReference type="GO" id="GO:0046872">
    <property type="term" value="F:metal ion binding"/>
    <property type="evidence" value="ECO:0007669"/>
    <property type="project" value="UniProtKB-KW"/>
</dbReference>
<evidence type="ECO:0000256" key="11">
    <source>
        <dbReference type="PROSITE-ProRule" id="PRU00706"/>
    </source>
</evidence>
<evidence type="ECO:0000256" key="3">
    <source>
        <dbReference type="ARBA" id="ARBA00022490"/>
    </source>
</evidence>
<dbReference type="InterPro" id="IPR036850">
    <property type="entry name" value="NDK-like_dom_sf"/>
</dbReference>
<dbReference type="GO" id="GO:0005524">
    <property type="term" value="F:ATP binding"/>
    <property type="evidence" value="ECO:0007669"/>
    <property type="project" value="UniProtKB-KW"/>
</dbReference>
<dbReference type="GO" id="GO:0004550">
    <property type="term" value="F:nucleoside diphosphate kinase activity"/>
    <property type="evidence" value="ECO:0007669"/>
    <property type="project" value="UniProtKB-EC"/>
</dbReference>
<dbReference type="STRING" id="329046.A0A1Y2BMN8"/>
<dbReference type="PRINTS" id="PR01243">
    <property type="entry name" value="NUCDPKINASE"/>
</dbReference>
<dbReference type="InterPro" id="IPR023005">
    <property type="entry name" value="Nucleoside_diP_kinase_AS"/>
</dbReference>
<gene>
    <name evidence="16" type="ORF">BCR33DRAFT_790686</name>
</gene>
<keyword evidence="3" id="KW-0963">Cytoplasm</keyword>
<dbReference type="Gene3D" id="3.30.70.141">
    <property type="entry name" value="Nucleoside diphosphate kinase-like domain"/>
    <property type="match status" value="1"/>
</dbReference>
<protein>
    <recommendedName>
        <fullName evidence="2 13">Nucleoside diphosphate kinase</fullName>
        <ecNumber evidence="13">2.7.4.6</ecNumber>
    </recommendedName>
</protein>
<comment type="caution">
    <text evidence="16">The sequence shown here is derived from an EMBL/GenBank/DDBJ whole genome shotgun (WGS) entry which is preliminary data.</text>
</comment>
<evidence type="ECO:0000256" key="9">
    <source>
        <dbReference type="ARBA" id="ARBA00022842"/>
    </source>
</evidence>
<feature type="binding site" evidence="11">
    <location>
        <position position="161"/>
    </location>
    <ligand>
        <name>ATP</name>
        <dbReference type="ChEBI" id="CHEBI:30616"/>
    </ligand>
</feature>
<feature type="region of interest" description="Disordered" evidence="14">
    <location>
        <begin position="31"/>
        <end position="98"/>
    </location>
</feature>
<evidence type="ECO:0000259" key="15">
    <source>
        <dbReference type="SMART" id="SM00562"/>
    </source>
</evidence>
<accession>A0A1Y2BMN8</accession>
<feature type="binding site" evidence="11">
    <location>
        <position position="205"/>
    </location>
    <ligand>
        <name>ATP</name>
        <dbReference type="ChEBI" id="CHEBI:30616"/>
    </ligand>
</feature>
<dbReference type="PROSITE" id="PS51374">
    <property type="entry name" value="NDPK_LIKE"/>
    <property type="match status" value="1"/>
</dbReference>
<feature type="domain" description="Nucleoside diphosphate kinase-like" evidence="15">
    <location>
        <begin position="106"/>
        <end position="241"/>
    </location>
</feature>
<dbReference type="GO" id="GO:0006183">
    <property type="term" value="P:GTP biosynthetic process"/>
    <property type="evidence" value="ECO:0007669"/>
    <property type="project" value="InterPro"/>
</dbReference>
<dbReference type="PANTHER" id="PTHR46161">
    <property type="entry name" value="NUCLEOSIDE DIPHOSPHATE KINASE"/>
    <property type="match status" value="1"/>
</dbReference>
<evidence type="ECO:0000313" key="16">
    <source>
        <dbReference type="EMBL" id="ORY36018.1"/>
    </source>
</evidence>
<dbReference type="GO" id="GO:0006241">
    <property type="term" value="P:CTP biosynthetic process"/>
    <property type="evidence" value="ECO:0007669"/>
    <property type="project" value="InterPro"/>
</dbReference>
<dbReference type="AlphaFoldDB" id="A0A1Y2BMN8"/>
<name>A0A1Y2BMN8_9FUNG</name>
<evidence type="ECO:0000313" key="17">
    <source>
        <dbReference type="Proteomes" id="UP000193642"/>
    </source>
</evidence>
<dbReference type="GO" id="GO:0006228">
    <property type="term" value="P:UTP biosynthetic process"/>
    <property type="evidence" value="ECO:0007669"/>
    <property type="project" value="InterPro"/>
</dbReference>
<evidence type="ECO:0000256" key="13">
    <source>
        <dbReference type="RuleBase" id="RU004013"/>
    </source>
</evidence>
<sequence>MGCGPSKSTAQTAANTTVAAAAAKPAEIAKQASTVPAIAQPPEVSKQASAVPVIAPHTAEVSKQPSAVPIVTPTPAELSKQPSEIPQPAAAISKQPSAVVEEQSPVERTLALIKPDVYPAKKDEIMEKIRADGFTVVVEREVHFDKDKAAEFYKEHLGKGFYEELTTAPIYAIVLEKEGAIKAWRALAGPTNSNKAREEHPQSIRALFGTDGSLNAVHGSDSPASAEREIGVVFGAEVSSHP</sequence>
<evidence type="ECO:0000256" key="2">
    <source>
        <dbReference type="ARBA" id="ARBA00017632"/>
    </source>
</evidence>
<feature type="active site" description="Pros-phosphohistidine intermediate" evidence="11">
    <location>
        <position position="218"/>
    </location>
</feature>
<dbReference type="EMBL" id="MCGO01000059">
    <property type="protein sequence ID" value="ORY36018.1"/>
    <property type="molecule type" value="Genomic_DNA"/>
</dbReference>
<evidence type="ECO:0000256" key="14">
    <source>
        <dbReference type="SAM" id="MobiDB-lite"/>
    </source>
</evidence>
<keyword evidence="5" id="KW-0479">Metal-binding</keyword>
<feature type="binding site" evidence="11">
    <location>
        <position position="185"/>
    </location>
    <ligand>
        <name>ATP</name>
        <dbReference type="ChEBI" id="CHEBI:30616"/>
    </ligand>
</feature>
<dbReference type="InterPro" id="IPR034907">
    <property type="entry name" value="NDK-like_dom"/>
</dbReference>
<keyword evidence="9" id="KW-0460">Magnesium</keyword>
<dbReference type="EC" id="2.7.4.6" evidence="13"/>
<evidence type="ECO:0000256" key="12">
    <source>
        <dbReference type="RuleBase" id="RU004011"/>
    </source>
</evidence>
<dbReference type="PANTHER" id="PTHR46161:SF3">
    <property type="entry name" value="NUCLEOSIDE DIPHOSPHATE KINASE DDB_G0292928-RELATED"/>
    <property type="match status" value="1"/>
</dbReference>
<dbReference type="OrthoDB" id="2162449at2759"/>
<proteinExistence type="inferred from homology"/>
<evidence type="ECO:0000256" key="1">
    <source>
        <dbReference type="ARBA" id="ARBA00008142"/>
    </source>
</evidence>